<keyword evidence="2" id="KW-0812">Transmembrane</keyword>
<comment type="caution">
    <text evidence="3">The sequence shown here is derived from an EMBL/GenBank/DDBJ whole genome shotgun (WGS) entry which is preliminary data.</text>
</comment>
<feature type="region of interest" description="Disordered" evidence="1">
    <location>
        <begin position="190"/>
        <end position="293"/>
    </location>
</feature>
<feature type="transmembrane region" description="Helical" evidence="2">
    <location>
        <begin position="23"/>
        <end position="43"/>
    </location>
</feature>
<feature type="compositionally biased region" description="Basic and acidic residues" evidence="1">
    <location>
        <begin position="244"/>
        <end position="268"/>
    </location>
</feature>
<organism evidence="3 4">
    <name type="scientific">Wallemia ichthyophaga</name>
    <dbReference type="NCBI Taxonomy" id="245174"/>
    <lineage>
        <taxon>Eukaryota</taxon>
        <taxon>Fungi</taxon>
        <taxon>Dikarya</taxon>
        <taxon>Basidiomycota</taxon>
        <taxon>Wallemiomycotina</taxon>
        <taxon>Wallemiomycetes</taxon>
        <taxon>Wallemiales</taxon>
        <taxon>Wallemiaceae</taxon>
        <taxon>Wallemia</taxon>
    </lineage>
</organism>
<feature type="transmembrane region" description="Helical" evidence="2">
    <location>
        <begin position="63"/>
        <end position="83"/>
    </location>
</feature>
<feature type="transmembrane region" description="Helical" evidence="2">
    <location>
        <begin position="92"/>
        <end position="114"/>
    </location>
</feature>
<keyword evidence="2" id="KW-0472">Membrane</keyword>
<feature type="compositionally biased region" description="Polar residues" evidence="1">
    <location>
        <begin position="190"/>
        <end position="202"/>
    </location>
</feature>
<evidence type="ECO:0000313" key="3">
    <source>
        <dbReference type="EMBL" id="TIB09347.1"/>
    </source>
</evidence>
<evidence type="ECO:0000256" key="1">
    <source>
        <dbReference type="SAM" id="MobiDB-lite"/>
    </source>
</evidence>
<protein>
    <submittedName>
        <fullName evidence="3">Uncharacterized protein</fullName>
    </submittedName>
</protein>
<dbReference type="Proteomes" id="UP000306954">
    <property type="component" value="Unassembled WGS sequence"/>
</dbReference>
<keyword evidence="2" id="KW-1133">Transmembrane helix</keyword>
<reference evidence="3 4" key="1">
    <citation type="submission" date="2019-03" db="EMBL/GenBank/DDBJ databases">
        <title>Sequencing 23 genomes of Wallemia ichthyophaga.</title>
        <authorList>
            <person name="Gostincar C."/>
        </authorList>
    </citation>
    <scope>NUCLEOTIDE SEQUENCE [LARGE SCALE GENOMIC DNA]</scope>
    <source>
        <strain evidence="3 4">EXF-8621</strain>
    </source>
</reference>
<name>A0A4T0EYI6_WALIC</name>
<dbReference type="EMBL" id="SPOF01000043">
    <property type="protein sequence ID" value="TIB09347.1"/>
    <property type="molecule type" value="Genomic_DNA"/>
</dbReference>
<evidence type="ECO:0000256" key="2">
    <source>
        <dbReference type="SAM" id="Phobius"/>
    </source>
</evidence>
<evidence type="ECO:0000313" key="4">
    <source>
        <dbReference type="Proteomes" id="UP000306954"/>
    </source>
</evidence>
<sequence length="293" mass="32584">MTSTQPPSYNSVMQRMKGGLNHSLRPLVIFVSFVGLIYCVVRGASLLKDSTDSAPGLKKADIVLGAIYVALGVFQIGGIAIAIKKHAKMVSLYAKSIIGGGVIVSSLEIAALVVHVKLKEESIQHCRNSLSEKEDQQKVNEWCDSDWKRGVWVHAVWMAVIIVLAAIFIALWWRYKKQLEMNGYSRPKDNNSVLLQSSRSPAQPNPRYPPSSNVYMGASGASTIEPDYVPPYLKEDEAPPYEEAATKEEDYRDDKEFQEVDMDMDRSHQPYLSGSGSASSSNLQRQRHHDNVV</sequence>
<gene>
    <name evidence="3" type="ORF">E3P90_03327</name>
</gene>
<accession>A0A4T0EYI6</accession>
<dbReference type="AlphaFoldDB" id="A0A4T0EYI6"/>
<proteinExistence type="predicted"/>
<feature type="transmembrane region" description="Helical" evidence="2">
    <location>
        <begin position="151"/>
        <end position="173"/>
    </location>
</feature>